<evidence type="ECO:0000313" key="1">
    <source>
        <dbReference type="EMBL" id="VVP93749.1"/>
    </source>
</evidence>
<reference evidence="1 2" key="1">
    <citation type="submission" date="2019-09" db="EMBL/GenBank/DDBJ databases">
        <authorList>
            <person name="Chandra G."/>
            <person name="Truman W A."/>
        </authorList>
    </citation>
    <scope>NUCLEOTIDE SEQUENCE [LARGE SCALE GENOMIC DNA]</scope>
    <source>
        <strain evidence="1">PS928</strain>
    </source>
</reference>
<gene>
    <name evidence="1" type="ORF">PS928_01899</name>
</gene>
<accession>A0A5E7T5C2</accession>
<evidence type="ECO:0000313" key="2">
    <source>
        <dbReference type="Proteomes" id="UP000381378"/>
    </source>
</evidence>
<dbReference type="Proteomes" id="UP000381378">
    <property type="component" value="Unassembled WGS sequence"/>
</dbReference>
<evidence type="ECO:0008006" key="3">
    <source>
        <dbReference type="Google" id="ProtNLM"/>
    </source>
</evidence>
<dbReference type="AlphaFoldDB" id="A0A5E7T5C2"/>
<protein>
    <recommendedName>
        <fullName evidence="3">MaoC-like domain-containing protein</fullName>
    </recommendedName>
</protein>
<dbReference type="EMBL" id="CABVJF010000006">
    <property type="protein sequence ID" value="VVP93749.1"/>
    <property type="molecule type" value="Genomic_DNA"/>
</dbReference>
<sequence length="60" mass="6745">MGMLGALLSAARLRRFGVRFLSPIALGDQPRLYQTGTRLRELVLTNEKGNIRIRGYAELN</sequence>
<organism evidence="1 2">
    <name type="scientific">Pseudomonas fluorescens</name>
    <dbReference type="NCBI Taxonomy" id="294"/>
    <lineage>
        <taxon>Bacteria</taxon>
        <taxon>Pseudomonadati</taxon>
        <taxon>Pseudomonadota</taxon>
        <taxon>Gammaproteobacteria</taxon>
        <taxon>Pseudomonadales</taxon>
        <taxon>Pseudomonadaceae</taxon>
        <taxon>Pseudomonas</taxon>
    </lineage>
</organism>
<name>A0A5E7T5C2_PSEFL</name>
<proteinExistence type="predicted"/>